<name>A0AAN8QZT5_9TELE</name>
<feature type="compositionally biased region" description="Basic residues" evidence="1">
    <location>
        <begin position="29"/>
        <end position="41"/>
    </location>
</feature>
<sequence length="155" mass="17220">MSAPTNRRMRPGSCPISQHQRSKKEVKPRVRSHQHLQRHQAQHQELVHPAADDDDHDTSFRSSEPVDPLDESFQPGISASSTSDFETSQDSQRRLAIETNVLQEVEAVCGEESVREASPPGCGVQKEPDSCLQGARVTAPRTQHPCQHRHSAKAC</sequence>
<accession>A0AAN8QZT5</accession>
<feature type="compositionally biased region" description="Polar residues" evidence="1">
    <location>
        <begin position="75"/>
        <end position="90"/>
    </location>
</feature>
<dbReference type="EMBL" id="JAGTTL010000020">
    <property type="protein sequence ID" value="KAK6307627.1"/>
    <property type="molecule type" value="Genomic_DNA"/>
</dbReference>
<comment type="caution">
    <text evidence="2">The sequence shown here is derived from an EMBL/GenBank/DDBJ whole genome shotgun (WGS) entry which is preliminary data.</text>
</comment>
<dbReference type="AlphaFoldDB" id="A0AAN8QZT5"/>
<dbReference type="Proteomes" id="UP001356427">
    <property type="component" value="Unassembled WGS sequence"/>
</dbReference>
<evidence type="ECO:0000256" key="1">
    <source>
        <dbReference type="SAM" id="MobiDB-lite"/>
    </source>
</evidence>
<feature type="region of interest" description="Disordered" evidence="1">
    <location>
        <begin position="1"/>
        <end position="92"/>
    </location>
</feature>
<gene>
    <name evidence="2" type="ORF">J4Q44_G00227750</name>
</gene>
<evidence type="ECO:0000313" key="2">
    <source>
        <dbReference type="EMBL" id="KAK6307627.1"/>
    </source>
</evidence>
<proteinExistence type="predicted"/>
<reference evidence="2 3" key="1">
    <citation type="submission" date="2021-04" db="EMBL/GenBank/DDBJ databases">
        <authorList>
            <person name="De Guttry C."/>
            <person name="Zahm M."/>
            <person name="Klopp C."/>
            <person name="Cabau C."/>
            <person name="Louis A."/>
            <person name="Berthelot C."/>
            <person name="Parey E."/>
            <person name="Roest Crollius H."/>
            <person name="Montfort J."/>
            <person name="Robinson-Rechavi M."/>
            <person name="Bucao C."/>
            <person name="Bouchez O."/>
            <person name="Gislard M."/>
            <person name="Lluch J."/>
            <person name="Milhes M."/>
            <person name="Lampietro C."/>
            <person name="Lopez Roques C."/>
            <person name="Donnadieu C."/>
            <person name="Braasch I."/>
            <person name="Desvignes T."/>
            <person name="Postlethwait J."/>
            <person name="Bobe J."/>
            <person name="Wedekind C."/>
            <person name="Guiguen Y."/>
        </authorList>
    </citation>
    <scope>NUCLEOTIDE SEQUENCE [LARGE SCALE GENOMIC DNA]</scope>
    <source>
        <strain evidence="2">Cs_M1</strain>
        <tissue evidence="2">Blood</tissue>
    </source>
</reference>
<organism evidence="2 3">
    <name type="scientific">Coregonus suidteri</name>
    <dbReference type="NCBI Taxonomy" id="861788"/>
    <lineage>
        <taxon>Eukaryota</taxon>
        <taxon>Metazoa</taxon>
        <taxon>Chordata</taxon>
        <taxon>Craniata</taxon>
        <taxon>Vertebrata</taxon>
        <taxon>Euteleostomi</taxon>
        <taxon>Actinopterygii</taxon>
        <taxon>Neopterygii</taxon>
        <taxon>Teleostei</taxon>
        <taxon>Protacanthopterygii</taxon>
        <taxon>Salmoniformes</taxon>
        <taxon>Salmonidae</taxon>
        <taxon>Coregoninae</taxon>
        <taxon>Coregonus</taxon>
    </lineage>
</organism>
<evidence type="ECO:0000313" key="3">
    <source>
        <dbReference type="Proteomes" id="UP001356427"/>
    </source>
</evidence>
<keyword evidence="3" id="KW-1185">Reference proteome</keyword>
<protein>
    <submittedName>
        <fullName evidence="2">Uncharacterized protein</fullName>
    </submittedName>
</protein>